<dbReference type="InterPro" id="IPR002826">
    <property type="entry name" value="MptE-like"/>
</dbReference>
<sequence>MKLIDYNIAILFREHHNNVIDLHHVPEDVVFKEIQNDKEIFFNAWADQTFEVIDQLEGKPDVSRHKRELVIIIGVNNLREIETIVANGNPNSFYLVYEPMRGFFKHVCEQKDMTIFNRDNVCLVHVPLERLKFVINELFSTTLIFLTANIRFHLTHPYRTYLLPLSKKIVNAFSLVLRTIRWGFGNSIYDCLEGSTQNIHNIKYMFRSKDVRKLKKRFANVPAIIVSAGPSLDKNIHHLHKAVGKAIIIATETILERLVREGIIPDFVTSIERVQSAYELSYKGKKYPKEVTLVAPAVIKPMIFEEFQGNWIMPLRDGIGEYEWLDRILSLGPDAFVSMGDSTAHLALGFAHHLGANPIILIGQDLAFGEGGTGCHASGTIYEQIGTNPLDDPMQDPTKTVEGYYGGEVVTSELWLAFKKWFEFYIEYIKEQTNVINATEGGAKIEGTVQMPLLQAIEQYCQQEINVYSIVEQTPMYQFNRVDIIEKLKTEKAKIVQVEQLVTRFAKEIDGIVFPENEDVLILEQIIEKMKKADEILLAVYDHKLLFHNMQPELVNTFYKMYKIDEILSLENVKKNIDVQKDFLRTLRIVLDALIDQIDRTITELSKELGK</sequence>
<dbReference type="RefSeq" id="WP_183184082.1">
    <property type="nucleotide sequence ID" value="NZ_BMNP01000006.1"/>
</dbReference>
<dbReference type="PANTHER" id="PTHR41786">
    <property type="entry name" value="MOTILITY ACCESSORY FACTOR MAF"/>
    <property type="match status" value="1"/>
</dbReference>
<gene>
    <name evidence="2" type="ORF">GGR02_001512</name>
</gene>
<dbReference type="Proteomes" id="UP000559598">
    <property type="component" value="Unassembled WGS sequence"/>
</dbReference>
<evidence type="ECO:0000259" key="1">
    <source>
        <dbReference type="Pfam" id="PF01973"/>
    </source>
</evidence>
<dbReference type="PANTHER" id="PTHR41786:SF1">
    <property type="entry name" value="6-HYDROXYMETHYLPTERIN DIPHOSPHOKINASE MPTE-LIKE DOMAIN-CONTAINING PROTEIN"/>
    <property type="match status" value="1"/>
</dbReference>
<name>A0A840DLK0_9BACL</name>
<evidence type="ECO:0000313" key="2">
    <source>
        <dbReference type="EMBL" id="MBB4073750.1"/>
    </source>
</evidence>
<comment type="caution">
    <text evidence="2">The sequence shown here is derived from an EMBL/GenBank/DDBJ whole genome shotgun (WGS) entry which is preliminary data.</text>
</comment>
<accession>A0A840DLK0</accession>
<dbReference type="AlphaFoldDB" id="A0A840DLK0"/>
<protein>
    <recommendedName>
        <fullName evidence="1">6-hydroxymethylpterin diphosphokinase MptE-like domain-containing protein</fullName>
    </recommendedName>
</protein>
<reference evidence="2 3" key="1">
    <citation type="submission" date="2020-08" db="EMBL/GenBank/DDBJ databases">
        <title>Genomic Encyclopedia of Type Strains, Phase IV (KMG-IV): sequencing the most valuable type-strain genomes for metagenomic binning, comparative biology and taxonomic classification.</title>
        <authorList>
            <person name="Goeker M."/>
        </authorList>
    </citation>
    <scope>NUCLEOTIDE SEQUENCE [LARGE SCALE GENOMIC DNA]</scope>
    <source>
        <strain evidence="2 3">DSM 17075</strain>
    </source>
</reference>
<organism evidence="2 3">
    <name type="scientific">Anoxybacteroides voinovskiense</name>
    <dbReference type="NCBI Taxonomy" id="230470"/>
    <lineage>
        <taxon>Bacteria</taxon>
        <taxon>Bacillati</taxon>
        <taxon>Bacillota</taxon>
        <taxon>Bacilli</taxon>
        <taxon>Bacillales</taxon>
        <taxon>Anoxybacillaceae</taxon>
        <taxon>Anoxybacteroides</taxon>
    </lineage>
</organism>
<dbReference type="EMBL" id="JACIDE010000008">
    <property type="protein sequence ID" value="MBB4073750.1"/>
    <property type="molecule type" value="Genomic_DNA"/>
</dbReference>
<evidence type="ECO:0000313" key="3">
    <source>
        <dbReference type="Proteomes" id="UP000559598"/>
    </source>
</evidence>
<keyword evidence="3" id="KW-1185">Reference proteome</keyword>
<dbReference type="Pfam" id="PF01973">
    <property type="entry name" value="MptE-like"/>
    <property type="match status" value="1"/>
</dbReference>
<proteinExistence type="predicted"/>
<feature type="domain" description="6-hydroxymethylpterin diphosphokinase MptE-like" evidence="1">
    <location>
        <begin position="198"/>
        <end position="370"/>
    </location>
</feature>